<dbReference type="AlphaFoldDB" id="A0A9D2TVJ9"/>
<sequence length="75" mass="8588">MKKNKKEIRGIPAAPIQVGMPAFIYEETGTRWTTTVLRVKHCSPSEVRFETMNTRYTLMLTVPMAYVGQREVGQI</sequence>
<name>A0A9D2TVJ9_9FIRM</name>
<protein>
    <submittedName>
        <fullName evidence="1">Uncharacterized protein</fullName>
    </submittedName>
</protein>
<organism evidence="1 2">
    <name type="scientific">Candidatus Blautia avicola</name>
    <dbReference type="NCBI Taxonomy" id="2838483"/>
    <lineage>
        <taxon>Bacteria</taxon>
        <taxon>Bacillati</taxon>
        <taxon>Bacillota</taxon>
        <taxon>Clostridia</taxon>
        <taxon>Lachnospirales</taxon>
        <taxon>Lachnospiraceae</taxon>
        <taxon>Blautia</taxon>
    </lineage>
</organism>
<proteinExistence type="predicted"/>
<dbReference type="EMBL" id="DWUY01000082">
    <property type="protein sequence ID" value="HJD28091.1"/>
    <property type="molecule type" value="Genomic_DNA"/>
</dbReference>
<gene>
    <name evidence="1" type="ORF">H9914_03720</name>
</gene>
<dbReference type="Proteomes" id="UP000823892">
    <property type="component" value="Unassembled WGS sequence"/>
</dbReference>
<accession>A0A9D2TVJ9</accession>
<reference evidence="1" key="2">
    <citation type="submission" date="2021-04" db="EMBL/GenBank/DDBJ databases">
        <authorList>
            <person name="Gilroy R."/>
        </authorList>
    </citation>
    <scope>NUCLEOTIDE SEQUENCE</scope>
    <source>
        <strain evidence="1">ChiBcec6-4105</strain>
    </source>
</reference>
<evidence type="ECO:0000313" key="1">
    <source>
        <dbReference type="EMBL" id="HJD28091.1"/>
    </source>
</evidence>
<reference evidence="1" key="1">
    <citation type="journal article" date="2021" name="PeerJ">
        <title>Extensive microbial diversity within the chicken gut microbiome revealed by metagenomics and culture.</title>
        <authorList>
            <person name="Gilroy R."/>
            <person name="Ravi A."/>
            <person name="Getino M."/>
            <person name="Pursley I."/>
            <person name="Horton D.L."/>
            <person name="Alikhan N.F."/>
            <person name="Baker D."/>
            <person name="Gharbi K."/>
            <person name="Hall N."/>
            <person name="Watson M."/>
            <person name="Adriaenssens E.M."/>
            <person name="Foster-Nyarko E."/>
            <person name="Jarju S."/>
            <person name="Secka A."/>
            <person name="Antonio M."/>
            <person name="Oren A."/>
            <person name="Chaudhuri R.R."/>
            <person name="La Ragione R."/>
            <person name="Hildebrand F."/>
            <person name="Pallen M.J."/>
        </authorList>
    </citation>
    <scope>NUCLEOTIDE SEQUENCE</scope>
    <source>
        <strain evidence="1">ChiBcec6-4105</strain>
    </source>
</reference>
<comment type="caution">
    <text evidence="1">The sequence shown here is derived from an EMBL/GenBank/DDBJ whole genome shotgun (WGS) entry which is preliminary data.</text>
</comment>
<evidence type="ECO:0000313" key="2">
    <source>
        <dbReference type="Proteomes" id="UP000823892"/>
    </source>
</evidence>